<keyword evidence="8" id="KW-0575">Peroxidase</keyword>
<evidence type="ECO:0000256" key="5">
    <source>
        <dbReference type="ARBA" id="ARBA00023004"/>
    </source>
</evidence>
<evidence type="ECO:0000256" key="4">
    <source>
        <dbReference type="ARBA" id="ARBA00023002"/>
    </source>
</evidence>
<dbReference type="GO" id="GO:0004130">
    <property type="term" value="F:cytochrome-c peroxidase activity"/>
    <property type="evidence" value="ECO:0007669"/>
    <property type="project" value="TreeGrafter"/>
</dbReference>
<dbReference type="InterPro" id="IPR036909">
    <property type="entry name" value="Cyt_c-like_dom_sf"/>
</dbReference>
<dbReference type="OrthoDB" id="9805202at2"/>
<evidence type="ECO:0000313" key="9">
    <source>
        <dbReference type="Proteomes" id="UP000077013"/>
    </source>
</evidence>
<accession>A0A167HFL2</accession>
<organism evidence="8 9">
    <name type="scientific">Cochleicola gelatinilyticus</name>
    <dbReference type="NCBI Taxonomy" id="1763537"/>
    <lineage>
        <taxon>Bacteria</taxon>
        <taxon>Pseudomonadati</taxon>
        <taxon>Bacteroidota</taxon>
        <taxon>Flavobacteriia</taxon>
        <taxon>Flavobacteriales</taxon>
        <taxon>Flavobacteriaceae</taxon>
        <taxon>Cochleicola</taxon>
    </lineage>
</organism>
<dbReference type="RefSeq" id="WP_068591659.1">
    <property type="nucleotide sequence ID" value="NZ_LRXL01000037.1"/>
</dbReference>
<evidence type="ECO:0000256" key="3">
    <source>
        <dbReference type="ARBA" id="ARBA00022723"/>
    </source>
</evidence>
<comment type="caution">
    <text evidence="8">The sequence shown here is derived from an EMBL/GenBank/DDBJ whole genome shotgun (WGS) entry which is preliminary data.</text>
</comment>
<protein>
    <submittedName>
        <fullName evidence="8">Cytochrome-c peroxidase</fullName>
    </submittedName>
</protein>
<evidence type="ECO:0000313" key="8">
    <source>
        <dbReference type="EMBL" id="OAB78553.1"/>
    </source>
</evidence>
<dbReference type="GO" id="GO:0046872">
    <property type="term" value="F:metal ion binding"/>
    <property type="evidence" value="ECO:0007669"/>
    <property type="project" value="UniProtKB-KW"/>
</dbReference>
<dbReference type="Gene3D" id="1.10.760.10">
    <property type="entry name" value="Cytochrome c-like domain"/>
    <property type="match status" value="2"/>
</dbReference>
<evidence type="ECO:0000256" key="1">
    <source>
        <dbReference type="ARBA" id="ARBA00004196"/>
    </source>
</evidence>
<proteinExistence type="predicted"/>
<dbReference type="AlphaFoldDB" id="A0A167HFL2"/>
<dbReference type="Proteomes" id="UP000077013">
    <property type="component" value="Unassembled WGS sequence"/>
</dbReference>
<dbReference type="InterPro" id="IPR004852">
    <property type="entry name" value="Di-haem_cyt_c_peroxidsae"/>
</dbReference>
<dbReference type="PANTHER" id="PTHR30600">
    <property type="entry name" value="CYTOCHROME C PEROXIDASE-RELATED"/>
    <property type="match status" value="1"/>
</dbReference>
<name>A0A167HFL2_9FLAO</name>
<keyword evidence="9" id="KW-1185">Reference proteome</keyword>
<keyword evidence="5 6" id="KW-0408">Iron</keyword>
<comment type="subcellular location">
    <subcellularLocation>
        <location evidence="1">Cell envelope</location>
    </subcellularLocation>
</comment>
<dbReference type="GO" id="GO:0009055">
    <property type="term" value="F:electron transfer activity"/>
    <property type="evidence" value="ECO:0007669"/>
    <property type="project" value="InterPro"/>
</dbReference>
<dbReference type="EMBL" id="LRXL01000037">
    <property type="protein sequence ID" value="OAB78553.1"/>
    <property type="molecule type" value="Genomic_DNA"/>
</dbReference>
<dbReference type="InterPro" id="IPR009056">
    <property type="entry name" value="Cyt_c-like_dom"/>
</dbReference>
<dbReference type="GO" id="GO:0030313">
    <property type="term" value="C:cell envelope"/>
    <property type="evidence" value="ECO:0007669"/>
    <property type="project" value="UniProtKB-SubCell"/>
</dbReference>
<dbReference type="InterPro" id="IPR051395">
    <property type="entry name" value="Cytochrome_c_Peroxidase/MauG"/>
</dbReference>
<feature type="domain" description="Cytochrome c" evidence="7">
    <location>
        <begin position="277"/>
        <end position="415"/>
    </location>
</feature>
<keyword evidence="2 6" id="KW-0349">Heme</keyword>
<evidence type="ECO:0000256" key="2">
    <source>
        <dbReference type="ARBA" id="ARBA00022617"/>
    </source>
</evidence>
<dbReference type="Pfam" id="PF03150">
    <property type="entry name" value="CCP_MauG"/>
    <property type="match status" value="1"/>
</dbReference>
<dbReference type="PROSITE" id="PS51007">
    <property type="entry name" value="CYTC"/>
    <property type="match status" value="1"/>
</dbReference>
<dbReference type="SUPFAM" id="SSF46626">
    <property type="entry name" value="Cytochrome c"/>
    <property type="match status" value="2"/>
</dbReference>
<dbReference type="GO" id="GO:0020037">
    <property type="term" value="F:heme binding"/>
    <property type="evidence" value="ECO:0007669"/>
    <property type="project" value="InterPro"/>
</dbReference>
<keyword evidence="4" id="KW-0560">Oxidoreductase</keyword>
<evidence type="ECO:0000259" key="7">
    <source>
        <dbReference type="PROSITE" id="PS51007"/>
    </source>
</evidence>
<gene>
    <name evidence="8" type="ORF">ULVI_08150</name>
</gene>
<evidence type="ECO:0000256" key="6">
    <source>
        <dbReference type="PROSITE-ProRule" id="PRU00433"/>
    </source>
</evidence>
<reference evidence="8 9" key="1">
    <citation type="submission" date="2016-02" db="EMBL/GenBank/DDBJ databases">
        <title>Ulvibacter sp. LPB0005, isolated from Thais luteostoma.</title>
        <authorList>
            <person name="Shin S.-K."/>
            <person name="Yi H."/>
        </authorList>
    </citation>
    <scope>NUCLEOTIDE SEQUENCE [LARGE SCALE GENOMIC DNA]</scope>
    <source>
        <strain evidence="8 9">LPB0005</strain>
    </source>
</reference>
<keyword evidence="3 6" id="KW-0479">Metal-binding</keyword>
<dbReference type="STRING" id="1763537.ULVI_08150"/>
<sequence>MKKTILLICIVILCISCKKDDDAYEPVPNALDLELVALLENISEGQGIAYFELPSETDFANIPQDPLNPITAEKVALGQLLVHETATGGNPKMEINRGMYSCATCHPAAASFFSAVRKGISEGGSGFGIKGEGRVKMPSNLMPNDSIDALPVKVPTLLNVAYQEVALWNGSLGGAGINAPFVAQNAEDFPENLLGFQGLEVQGMIGQTAHRLKIDEEFATQFGYKPLFDAAYPEVPVSERYSSLNGALAIAAFNRTVLANQAPWQEWLRGNSNALTDKQKRGAVVFFDKGKCYECHTGPALKSNEFYAFGMGDLNLNSDISKSFRLNPTKGRGEFTGIEEDFFKFKVPTLYNLKDTPFYGHGGTFNTIQQVIEYKNNGEKENNAVPDSRLAIQFGNLNLTEADISNLTDFIENGLFDPNVARYAPESVLSGNCIPSNDAQARIDLGCD</sequence>